<organism evidence="3 4">
    <name type="scientific">Mucilaginibacter calamicampi</name>
    <dbReference type="NCBI Taxonomy" id="1302352"/>
    <lineage>
        <taxon>Bacteria</taxon>
        <taxon>Pseudomonadati</taxon>
        <taxon>Bacteroidota</taxon>
        <taxon>Sphingobacteriia</taxon>
        <taxon>Sphingobacteriales</taxon>
        <taxon>Sphingobacteriaceae</taxon>
        <taxon>Mucilaginibacter</taxon>
    </lineage>
</organism>
<dbReference type="RefSeq" id="WP_377102021.1">
    <property type="nucleotide sequence ID" value="NZ_JBHTHU010000021.1"/>
</dbReference>
<feature type="domain" description="Lipoyl-binding" evidence="2">
    <location>
        <begin position="98"/>
        <end position="167"/>
    </location>
</feature>
<dbReference type="PANTHER" id="PTHR45266">
    <property type="entry name" value="OXALOACETATE DECARBOXYLASE ALPHA CHAIN"/>
    <property type="match status" value="1"/>
</dbReference>
<evidence type="ECO:0000313" key="4">
    <source>
        <dbReference type="Proteomes" id="UP001596958"/>
    </source>
</evidence>
<evidence type="ECO:0000313" key="3">
    <source>
        <dbReference type="EMBL" id="MFD0751732.1"/>
    </source>
</evidence>
<evidence type="ECO:0000256" key="1">
    <source>
        <dbReference type="ARBA" id="ARBA00023267"/>
    </source>
</evidence>
<keyword evidence="1" id="KW-0092">Biotin</keyword>
<dbReference type="Pfam" id="PF00364">
    <property type="entry name" value="Biotin_lipoyl"/>
    <property type="match status" value="1"/>
</dbReference>
<gene>
    <name evidence="3" type="ORF">ACFQZS_16390</name>
</gene>
<dbReference type="Proteomes" id="UP001596958">
    <property type="component" value="Unassembled WGS sequence"/>
</dbReference>
<dbReference type="PANTHER" id="PTHR45266:SF3">
    <property type="entry name" value="OXALOACETATE DECARBOXYLASE ALPHA CHAIN"/>
    <property type="match status" value="1"/>
</dbReference>
<name>A0ABW2YZ10_9SPHI</name>
<dbReference type="EMBL" id="JBHTHU010000021">
    <property type="protein sequence ID" value="MFD0751732.1"/>
    <property type="molecule type" value="Genomic_DNA"/>
</dbReference>
<proteinExistence type="predicted"/>
<dbReference type="Gene3D" id="2.40.50.100">
    <property type="match status" value="1"/>
</dbReference>
<accession>A0ABW2YZ10</accession>
<dbReference type="PROSITE" id="PS50968">
    <property type="entry name" value="BIOTINYL_LIPOYL"/>
    <property type="match status" value="1"/>
</dbReference>
<dbReference type="InterPro" id="IPR000089">
    <property type="entry name" value="Biotin_lipoyl"/>
</dbReference>
<dbReference type="InterPro" id="IPR050709">
    <property type="entry name" value="Biotin_Carboxyl_Carrier/Decarb"/>
</dbReference>
<dbReference type="InterPro" id="IPR001882">
    <property type="entry name" value="Biotin_BS"/>
</dbReference>
<keyword evidence="4" id="KW-1185">Reference proteome</keyword>
<dbReference type="SUPFAM" id="SSF51230">
    <property type="entry name" value="Single hybrid motif"/>
    <property type="match status" value="1"/>
</dbReference>
<dbReference type="CDD" id="cd06850">
    <property type="entry name" value="biotinyl_domain"/>
    <property type="match status" value="1"/>
</dbReference>
<comment type="caution">
    <text evidence="3">The sequence shown here is derived from an EMBL/GenBank/DDBJ whole genome shotgun (WGS) entry which is preliminary data.</text>
</comment>
<reference evidence="4" key="1">
    <citation type="journal article" date="2019" name="Int. J. Syst. Evol. Microbiol.">
        <title>The Global Catalogue of Microorganisms (GCM) 10K type strain sequencing project: providing services to taxonomists for standard genome sequencing and annotation.</title>
        <authorList>
            <consortium name="The Broad Institute Genomics Platform"/>
            <consortium name="The Broad Institute Genome Sequencing Center for Infectious Disease"/>
            <person name="Wu L."/>
            <person name="Ma J."/>
        </authorList>
    </citation>
    <scope>NUCLEOTIDE SEQUENCE [LARGE SCALE GENOMIC DNA]</scope>
    <source>
        <strain evidence="4">CCUG 63418</strain>
    </source>
</reference>
<sequence>MLEVTVNNAHKYTVEESADGVTTINSEKVDPDISEVGASAWHIINDLQSYNAEVVSFDSALKTAQIKINNNLYTVSAKDQFDLLLDKMGLSNLNSAKIGELKAPMPGLVLRTFVKEGDAVSKGDNLLILEAMKMENIIKSPVDAVVKAVKVSAGDKVEKGQILLSFS</sequence>
<evidence type="ECO:0000259" key="2">
    <source>
        <dbReference type="PROSITE" id="PS50968"/>
    </source>
</evidence>
<dbReference type="InterPro" id="IPR011053">
    <property type="entry name" value="Single_hybrid_motif"/>
</dbReference>
<protein>
    <submittedName>
        <fullName evidence="3">Acetyl-CoA carboxylase biotin carboxyl carrier protein subunit</fullName>
    </submittedName>
</protein>
<dbReference type="PROSITE" id="PS00188">
    <property type="entry name" value="BIOTIN"/>
    <property type="match status" value="1"/>
</dbReference>